<dbReference type="AlphaFoldDB" id="A0A6J7TRV5"/>
<gene>
    <name evidence="1" type="ORF">UFOPK4293_01296</name>
</gene>
<protein>
    <submittedName>
        <fullName evidence="1">Unannotated protein</fullName>
    </submittedName>
</protein>
<name>A0A6J7TRV5_9ZZZZ</name>
<organism evidence="1">
    <name type="scientific">freshwater metagenome</name>
    <dbReference type="NCBI Taxonomy" id="449393"/>
    <lineage>
        <taxon>unclassified sequences</taxon>
        <taxon>metagenomes</taxon>
        <taxon>ecological metagenomes</taxon>
    </lineage>
</organism>
<accession>A0A6J7TRV5</accession>
<evidence type="ECO:0000313" key="1">
    <source>
        <dbReference type="EMBL" id="CAB5054738.1"/>
    </source>
</evidence>
<reference evidence="1" key="1">
    <citation type="submission" date="2020-05" db="EMBL/GenBank/DDBJ databases">
        <authorList>
            <person name="Chiriac C."/>
            <person name="Salcher M."/>
            <person name="Ghai R."/>
            <person name="Kavagutti S V."/>
        </authorList>
    </citation>
    <scope>NUCLEOTIDE SEQUENCE</scope>
</reference>
<dbReference type="EMBL" id="CAFBQH010000089">
    <property type="protein sequence ID" value="CAB5054738.1"/>
    <property type="molecule type" value="Genomic_DNA"/>
</dbReference>
<proteinExistence type="predicted"/>
<sequence length="98" mass="10487">MEFILPSASKSAKSGDSSKMINTTGGALADATTGGNFELEPVRTGCIWMTNITVRSGAKADRYVANAFTKELRISPITMRPEIPSANAYVMTSRDTPI</sequence>